<dbReference type="Proteomes" id="UP001567538">
    <property type="component" value="Unassembled WGS sequence"/>
</dbReference>
<gene>
    <name evidence="2" type="ORF">AAHA92_11100</name>
</gene>
<protein>
    <submittedName>
        <fullName evidence="2">Uncharacterized protein</fullName>
    </submittedName>
</protein>
<comment type="caution">
    <text evidence="2">The sequence shown here is derived from an EMBL/GenBank/DDBJ whole genome shotgun (WGS) entry which is preliminary data.</text>
</comment>
<evidence type="ECO:0000313" key="2">
    <source>
        <dbReference type="EMBL" id="KAL1560950.1"/>
    </source>
</evidence>
<dbReference type="InterPro" id="IPR027921">
    <property type="entry name" value="NOPCHAP1"/>
</dbReference>
<accession>A0ABD1HWU9</accession>
<dbReference type="PANTHER" id="PTHR28674">
    <property type="entry name" value="SIMILAR TO DNA SEGMENT, CHR 10, WAYNE STATE UNIVERSITY 102,-EXPRESSED"/>
    <property type="match status" value="1"/>
</dbReference>
<dbReference type="AlphaFoldDB" id="A0ABD1HWU9"/>
<dbReference type="Pfam" id="PF15370">
    <property type="entry name" value="NOPCHAP1"/>
    <property type="match status" value="1"/>
</dbReference>
<proteinExistence type="predicted"/>
<organism evidence="2 3">
    <name type="scientific">Salvia divinorum</name>
    <name type="common">Maria pastora</name>
    <name type="synonym">Diviner's sage</name>
    <dbReference type="NCBI Taxonomy" id="28513"/>
    <lineage>
        <taxon>Eukaryota</taxon>
        <taxon>Viridiplantae</taxon>
        <taxon>Streptophyta</taxon>
        <taxon>Embryophyta</taxon>
        <taxon>Tracheophyta</taxon>
        <taxon>Spermatophyta</taxon>
        <taxon>Magnoliopsida</taxon>
        <taxon>eudicotyledons</taxon>
        <taxon>Gunneridae</taxon>
        <taxon>Pentapetalae</taxon>
        <taxon>asterids</taxon>
        <taxon>lamiids</taxon>
        <taxon>Lamiales</taxon>
        <taxon>Lamiaceae</taxon>
        <taxon>Nepetoideae</taxon>
        <taxon>Mentheae</taxon>
        <taxon>Salviinae</taxon>
        <taxon>Salvia</taxon>
        <taxon>Salvia subgen. Calosphace</taxon>
    </lineage>
</organism>
<reference evidence="2 3" key="1">
    <citation type="submission" date="2024-06" db="EMBL/GenBank/DDBJ databases">
        <title>A chromosome level genome sequence of Diviner's sage (Salvia divinorum).</title>
        <authorList>
            <person name="Ford S.A."/>
            <person name="Ro D.-K."/>
            <person name="Ness R.W."/>
            <person name="Phillips M.A."/>
        </authorList>
    </citation>
    <scope>NUCLEOTIDE SEQUENCE [LARGE SCALE GENOMIC DNA]</scope>
    <source>
        <strain evidence="2">SAF-2024a</strain>
        <tissue evidence="2">Leaf</tissue>
    </source>
</reference>
<sequence>MAEHSSKDLLELEAKRGGVSSTSNLESLFVCKKDLTFTPSDASRQKPTMAPLPKSQFLGKVKDFLGVLSESNKKLMEDAKERPDSYDIEVISGDESKYIEMDLMLGIADLHTPEAVAAAESAMAGYQPAARLEESSSGSEGENSSDDEEDGGRKPDSEAGSESAKLRLKAGDSSCRESKKRKTKIIEL</sequence>
<evidence type="ECO:0000313" key="3">
    <source>
        <dbReference type="Proteomes" id="UP001567538"/>
    </source>
</evidence>
<keyword evidence="3" id="KW-1185">Reference proteome</keyword>
<feature type="region of interest" description="Disordered" evidence="1">
    <location>
        <begin position="120"/>
        <end position="188"/>
    </location>
</feature>
<feature type="compositionally biased region" description="Basic residues" evidence="1">
    <location>
        <begin position="178"/>
        <end position="188"/>
    </location>
</feature>
<name>A0ABD1HWU9_SALDI</name>
<dbReference type="EMBL" id="JBEAFC010000004">
    <property type="protein sequence ID" value="KAL1560950.1"/>
    <property type="molecule type" value="Genomic_DNA"/>
</dbReference>
<evidence type="ECO:0000256" key="1">
    <source>
        <dbReference type="SAM" id="MobiDB-lite"/>
    </source>
</evidence>
<dbReference type="PANTHER" id="PTHR28674:SF1">
    <property type="entry name" value="NOP PROTEIN CHAPERONE 1"/>
    <property type="match status" value="1"/>
</dbReference>